<dbReference type="SMART" id="SM00320">
    <property type="entry name" value="WD40"/>
    <property type="match status" value="7"/>
</dbReference>
<dbReference type="InterPro" id="IPR027417">
    <property type="entry name" value="P-loop_NTPase"/>
</dbReference>
<dbReference type="AlphaFoldDB" id="A0A815G1P5"/>
<dbReference type="GO" id="GO:0005524">
    <property type="term" value="F:ATP binding"/>
    <property type="evidence" value="ECO:0007669"/>
    <property type="project" value="UniProtKB-KW"/>
</dbReference>
<dbReference type="EMBL" id="CAJOBD010000580">
    <property type="protein sequence ID" value="CAF3691808.1"/>
    <property type="molecule type" value="Genomic_DNA"/>
</dbReference>
<dbReference type="UniPathway" id="UPA00579">
    <property type="reaction ID" value="UER00640"/>
</dbReference>
<evidence type="ECO:0000313" key="20">
    <source>
        <dbReference type="EMBL" id="CAF3691808.1"/>
    </source>
</evidence>
<evidence type="ECO:0000259" key="18">
    <source>
        <dbReference type="Pfam" id="PF00485"/>
    </source>
</evidence>
<dbReference type="FunFam" id="3.40.50.300:FF:001802">
    <property type="entry name" value="Uridine-cytidine kinase 1"/>
    <property type="match status" value="1"/>
</dbReference>
<feature type="repeat" description="WD" evidence="17">
    <location>
        <begin position="7"/>
        <end position="48"/>
    </location>
</feature>
<evidence type="ECO:0000256" key="7">
    <source>
        <dbReference type="ARBA" id="ARBA00022679"/>
    </source>
</evidence>
<dbReference type="Proteomes" id="UP000663864">
    <property type="component" value="Unassembled WGS sequence"/>
</dbReference>
<dbReference type="EC" id="2.7.1.48" evidence="4"/>
<evidence type="ECO:0000256" key="3">
    <source>
        <dbReference type="ARBA" id="ARBA00005408"/>
    </source>
</evidence>
<comment type="subcellular location">
    <subcellularLocation>
        <location evidence="1">Cytoplasm</location>
    </subcellularLocation>
</comment>
<dbReference type="PROSITE" id="PS00678">
    <property type="entry name" value="WD_REPEATS_1"/>
    <property type="match status" value="1"/>
</dbReference>
<comment type="similarity">
    <text evidence="3">Belongs to the uridine kinase family.</text>
</comment>
<evidence type="ECO:0000256" key="9">
    <source>
        <dbReference type="ARBA" id="ARBA00022741"/>
    </source>
</evidence>
<dbReference type="Pfam" id="PF00485">
    <property type="entry name" value="PRK"/>
    <property type="match status" value="1"/>
</dbReference>
<keyword evidence="10" id="KW-0418">Kinase</keyword>
<evidence type="ECO:0000256" key="8">
    <source>
        <dbReference type="ARBA" id="ARBA00022737"/>
    </source>
</evidence>
<dbReference type="Gene3D" id="2.130.10.10">
    <property type="entry name" value="YVTN repeat-like/Quinoprotein amine dehydrogenase"/>
    <property type="match status" value="1"/>
</dbReference>
<dbReference type="GO" id="GO:0071013">
    <property type="term" value="C:catalytic step 2 spliceosome"/>
    <property type="evidence" value="ECO:0007669"/>
    <property type="project" value="TreeGrafter"/>
</dbReference>
<sequence>MQLERKFPAAQGAIRCVRYNIDGNYCLTSGSDRTIKLWKPDSSLAIKTYTGHSQEVLDVHSSYDNSRLCSGGGDKRVLYIDVMSGKIMKKYQAHAGRVQAVRFNEEASIIFSASIDGTVKIWDIKSREYDPIQVLDDAKDSVTSLSLGNNELLTSSLDQRVRIYDIRYGKLYEDYIGHNLTYINISHDQQCFLVGTLSSQIMLFDKINGKLLQTFVDYTNNTYMIENALSNDDQYIYSGSENGRLICWNLLTAKQICSIEHESDNRKSVNTLTHHPKEDKLLTAQEGNIYLWKKQDKIEEKEEIKNFFINDKQINTSKFVSGDLKMSIVPFLIGVAGGPCSGKSTVCQKIVEDLQSTAGADQASLVTVIPMENFYKPKTIEQREMAIRGNYNLDHPDAFDEKLLFQTLQDLLNGKTVQIARYNTGKYEHVEGIMDTIAPVPVIIIEGILIFYFPEIRNLFQMKLFVDTDADTRLARRVLRDMKQHGRNLEYVLAGYKNYVKPSFEDFCLPTKKYADVIIPRGADNHVAVDLIVQHIRDFLKYKPRKSDSQPPAEHTARARPH</sequence>
<dbReference type="CDD" id="cd00200">
    <property type="entry name" value="WD40"/>
    <property type="match status" value="1"/>
</dbReference>
<dbReference type="SUPFAM" id="SSF50978">
    <property type="entry name" value="WD40 repeat-like"/>
    <property type="match status" value="1"/>
</dbReference>
<dbReference type="UniPathway" id="UPA00574">
    <property type="reaction ID" value="UER00637"/>
</dbReference>
<evidence type="ECO:0000256" key="13">
    <source>
        <dbReference type="ARBA" id="ARBA00040453"/>
    </source>
</evidence>
<evidence type="ECO:0000256" key="1">
    <source>
        <dbReference type="ARBA" id="ARBA00004496"/>
    </source>
</evidence>
<evidence type="ECO:0000256" key="11">
    <source>
        <dbReference type="ARBA" id="ARBA00022840"/>
    </source>
</evidence>
<evidence type="ECO:0000256" key="6">
    <source>
        <dbReference type="ARBA" id="ARBA00022574"/>
    </source>
</evidence>
<keyword evidence="8" id="KW-0677">Repeat</keyword>
<dbReference type="InterPro" id="IPR019775">
    <property type="entry name" value="WD40_repeat_CS"/>
</dbReference>
<dbReference type="GO" id="GO:0044211">
    <property type="term" value="P:CTP salvage"/>
    <property type="evidence" value="ECO:0007669"/>
    <property type="project" value="UniProtKB-UniPathway"/>
</dbReference>
<dbReference type="PROSITE" id="PS50294">
    <property type="entry name" value="WD_REPEATS_REGION"/>
    <property type="match status" value="2"/>
</dbReference>
<accession>A0A815G1P5</accession>
<evidence type="ECO:0000256" key="12">
    <source>
        <dbReference type="ARBA" id="ARBA00038145"/>
    </source>
</evidence>
<evidence type="ECO:0000256" key="5">
    <source>
        <dbReference type="ARBA" id="ARBA00022490"/>
    </source>
</evidence>
<name>A0A815G1P5_9BILA</name>
<dbReference type="SUPFAM" id="SSF52540">
    <property type="entry name" value="P-loop containing nucleoside triphosphate hydrolases"/>
    <property type="match status" value="1"/>
</dbReference>
<comment type="catalytic activity">
    <reaction evidence="16">
        <text>uridine + ATP = UMP + ADP + H(+)</text>
        <dbReference type="Rhea" id="RHEA:16825"/>
        <dbReference type="ChEBI" id="CHEBI:15378"/>
        <dbReference type="ChEBI" id="CHEBI:16704"/>
        <dbReference type="ChEBI" id="CHEBI:30616"/>
        <dbReference type="ChEBI" id="CHEBI:57865"/>
        <dbReference type="ChEBI" id="CHEBI:456216"/>
        <dbReference type="EC" id="2.7.1.48"/>
    </reaction>
</comment>
<dbReference type="InterPro" id="IPR051980">
    <property type="entry name" value="WD_repeat_MORG1"/>
</dbReference>
<keyword evidence="5" id="KW-0963">Cytoplasm</keyword>
<evidence type="ECO:0000256" key="14">
    <source>
        <dbReference type="ARBA" id="ARBA00042222"/>
    </source>
</evidence>
<evidence type="ECO:0000256" key="10">
    <source>
        <dbReference type="ARBA" id="ARBA00022777"/>
    </source>
</evidence>
<dbReference type="NCBIfam" id="NF004018">
    <property type="entry name" value="PRK05480.1"/>
    <property type="match status" value="1"/>
</dbReference>
<feature type="repeat" description="WD" evidence="17">
    <location>
        <begin position="91"/>
        <end position="126"/>
    </location>
</feature>
<keyword evidence="7" id="KW-0808">Transferase</keyword>
<protein>
    <recommendedName>
        <fullName evidence="13">WD repeat domain-containing protein 83</fullName>
        <ecNumber evidence="4">2.7.1.48</ecNumber>
    </recommendedName>
    <alternativeName>
        <fullName evidence="14">Mitogen-activated protein kinase organizer 1</fullName>
    </alternativeName>
</protein>
<keyword evidence="9" id="KW-0547">Nucleotide-binding</keyword>
<dbReference type="Gene3D" id="3.40.50.300">
    <property type="entry name" value="P-loop containing nucleotide triphosphate hydrolases"/>
    <property type="match status" value="1"/>
</dbReference>
<keyword evidence="11" id="KW-0067">ATP-binding</keyword>
<evidence type="ECO:0000256" key="2">
    <source>
        <dbReference type="ARBA" id="ARBA00004690"/>
    </source>
</evidence>
<evidence type="ECO:0000256" key="15">
    <source>
        <dbReference type="ARBA" id="ARBA00047436"/>
    </source>
</evidence>
<evidence type="ECO:0000256" key="17">
    <source>
        <dbReference type="PROSITE-ProRule" id="PRU00221"/>
    </source>
</evidence>
<dbReference type="GO" id="GO:0004849">
    <property type="term" value="F:uridine kinase activity"/>
    <property type="evidence" value="ECO:0007669"/>
    <property type="project" value="UniProtKB-EC"/>
</dbReference>
<feature type="domain" description="Phosphoribulokinase/uridine kinase" evidence="18">
    <location>
        <begin position="332"/>
        <end position="527"/>
    </location>
</feature>
<dbReference type="GO" id="GO:0000398">
    <property type="term" value="P:mRNA splicing, via spliceosome"/>
    <property type="evidence" value="ECO:0007669"/>
    <property type="project" value="TreeGrafter"/>
</dbReference>
<dbReference type="CDD" id="cd02023">
    <property type="entry name" value="UMPK"/>
    <property type="match status" value="1"/>
</dbReference>
<dbReference type="EMBL" id="CAJNOT010002643">
    <property type="protein sequence ID" value="CAF1333089.1"/>
    <property type="molecule type" value="Genomic_DNA"/>
</dbReference>
<dbReference type="InterPro" id="IPR006083">
    <property type="entry name" value="PRK/URK"/>
</dbReference>
<keyword evidence="6 17" id="KW-0853">WD repeat</keyword>
<comment type="similarity">
    <text evidence="12">Belongs to the WD repeat MORG1 family.</text>
</comment>
<dbReference type="InterPro" id="IPR036322">
    <property type="entry name" value="WD40_repeat_dom_sf"/>
</dbReference>
<dbReference type="InterPro" id="IPR001680">
    <property type="entry name" value="WD40_rpt"/>
</dbReference>
<gene>
    <name evidence="20" type="ORF">JBS370_LOCUS8901</name>
    <name evidence="19" type="ORF">ZHD862_LOCUS29635</name>
</gene>
<dbReference type="PANTHER" id="PTHR22842">
    <property type="entry name" value="WD40 REPEAT PROTEIN"/>
    <property type="match status" value="1"/>
</dbReference>
<evidence type="ECO:0000256" key="16">
    <source>
        <dbReference type="ARBA" id="ARBA00048909"/>
    </source>
</evidence>
<comment type="catalytic activity">
    <reaction evidence="15">
        <text>cytidine + ATP = CMP + ADP + H(+)</text>
        <dbReference type="Rhea" id="RHEA:24674"/>
        <dbReference type="ChEBI" id="CHEBI:15378"/>
        <dbReference type="ChEBI" id="CHEBI:17562"/>
        <dbReference type="ChEBI" id="CHEBI:30616"/>
        <dbReference type="ChEBI" id="CHEBI:60377"/>
        <dbReference type="ChEBI" id="CHEBI:456216"/>
        <dbReference type="EC" id="2.7.1.48"/>
    </reaction>
</comment>
<comment type="pathway">
    <text evidence="2">Pyrimidine metabolism; UMP biosynthesis via salvage pathway; UMP from uridine: step 1/1.</text>
</comment>
<comment type="caution">
    <text evidence="19">The sequence shown here is derived from an EMBL/GenBank/DDBJ whole genome shotgun (WGS) entry which is preliminary data.</text>
</comment>
<dbReference type="PANTHER" id="PTHR22842:SF3">
    <property type="entry name" value="WD REPEAT DOMAIN-CONTAINING PROTEIN 83"/>
    <property type="match status" value="1"/>
</dbReference>
<evidence type="ECO:0000256" key="4">
    <source>
        <dbReference type="ARBA" id="ARBA00012137"/>
    </source>
</evidence>
<evidence type="ECO:0000313" key="19">
    <source>
        <dbReference type="EMBL" id="CAF1333089.1"/>
    </source>
</evidence>
<dbReference type="PRINTS" id="PR00988">
    <property type="entry name" value="URIDINKINASE"/>
</dbReference>
<organism evidence="19 21">
    <name type="scientific">Rotaria sordida</name>
    <dbReference type="NCBI Taxonomy" id="392033"/>
    <lineage>
        <taxon>Eukaryota</taxon>
        <taxon>Metazoa</taxon>
        <taxon>Spiralia</taxon>
        <taxon>Gnathifera</taxon>
        <taxon>Rotifera</taxon>
        <taxon>Eurotatoria</taxon>
        <taxon>Bdelloidea</taxon>
        <taxon>Philodinida</taxon>
        <taxon>Philodinidae</taxon>
        <taxon>Rotaria</taxon>
    </lineage>
</organism>
<evidence type="ECO:0000313" key="21">
    <source>
        <dbReference type="Proteomes" id="UP000663864"/>
    </source>
</evidence>
<dbReference type="InterPro" id="IPR015943">
    <property type="entry name" value="WD40/YVTN_repeat-like_dom_sf"/>
</dbReference>
<dbReference type="GO" id="GO:0005737">
    <property type="term" value="C:cytoplasm"/>
    <property type="evidence" value="ECO:0007669"/>
    <property type="project" value="UniProtKB-SubCell"/>
</dbReference>
<dbReference type="GO" id="GO:0044206">
    <property type="term" value="P:UMP salvage"/>
    <property type="evidence" value="ECO:0007669"/>
    <property type="project" value="UniProtKB-UniPathway"/>
</dbReference>
<dbReference type="InterPro" id="IPR000764">
    <property type="entry name" value="Uridine_kinase-like"/>
</dbReference>
<dbReference type="Proteomes" id="UP000663836">
    <property type="component" value="Unassembled WGS sequence"/>
</dbReference>
<proteinExistence type="inferred from homology"/>
<reference evidence="19" key="1">
    <citation type="submission" date="2021-02" db="EMBL/GenBank/DDBJ databases">
        <authorList>
            <person name="Nowell W R."/>
        </authorList>
    </citation>
    <scope>NUCLEOTIDE SEQUENCE</scope>
</reference>
<dbReference type="Pfam" id="PF00400">
    <property type="entry name" value="WD40"/>
    <property type="match status" value="5"/>
</dbReference>
<dbReference type="PROSITE" id="PS50082">
    <property type="entry name" value="WD_REPEATS_2"/>
    <property type="match status" value="2"/>
</dbReference>